<reference evidence="11" key="2">
    <citation type="submission" date="2025-09" db="UniProtKB">
        <authorList>
            <consortium name="Ensembl"/>
        </authorList>
    </citation>
    <scope>IDENTIFICATION</scope>
</reference>
<protein>
    <recommendedName>
        <fullName evidence="13">Bloodthirsty</fullName>
    </recommendedName>
</protein>
<accession>A0A8C5CBS9</accession>
<dbReference type="GO" id="GO:0005737">
    <property type="term" value="C:cytoplasm"/>
    <property type="evidence" value="ECO:0007669"/>
    <property type="project" value="UniProtKB-ARBA"/>
</dbReference>
<organism evidence="11 12">
    <name type="scientific">Gadus morhua</name>
    <name type="common">Atlantic cod</name>
    <dbReference type="NCBI Taxonomy" id="8049"/>
    <lineage>
        <taxon>Eukaryota</taxon>
        <taxon>Metazoa</taxon>
        <taxon>Chordata</taxon>
        <taxon>Craniata</taxon>
        <taxon>Vertebrata</taxon>
        <taxon>Euteleostomi</taxon>
        <taxon>Actinopterygii</taxon>
        <taxon>Neopterygii</taxon>
        <taxon>Teleostei</taxon>
        <taxon>Neoteleostei</taxon>
        <taxon>Acanthomorphata</taxon>
        <taxon>Zeiogadaria</taxon>
        <taxon>Gadariae</taxon>
        <taxon>Gadiformes</taxon>
        <taxon>Gadoidei</taxon>
        <taxon>Gadidae</taxon>
        <taxon>Gadus</taxon>
    </lineage>
</organism>
<proteinExistence type="predicted"/>
<dbReference type="InterPro" id="IPR003877">
    <property type="entry name" value="SPRY_dom"/>
</dbReference>
<dbReference type="GO" id="GO:0008270">
    <property type="term" value="F:zinc ion binding"/>
    <property type="evidence" value="ECO:0007669"/>
    <property type="project" value="UniProtKB-KW"/>
</dbReference>
<evidence type="ECO:0000256" key="2">
    <source>
        <dbReference type="ARBA" id="ARBA00022723"/>
    </source>
</evidence>
<dbReference type="PROSITE" id="PS50188">
    <property type="entry name" value="B302_SPRY"/>
    <property type="match status" value="1"/>
</dbReference>
<dbReference type="InterPro" id="IPR013083">
    <property type="entry name" value="Znf_RING/FYVE/PHD"/>
</dbReference>
<dbReference type="Pfam" id="PF13765">
    <property type="entry name" value="PRY"/>
    <property type="match status" value="1"/>
</dbReference>
<dbReference type="InterPro" id="IPR003879">
    <property type="entry name" value="Butyrophylin_SPRY"/>
</dbReference>
<feature type="coiled-coil region" evidence="7">
    <location>
        <begin position="263"/>
        <end position="290"/>
    </location>
</feature>
<dbReference type="PRINTS" id="PR01407">
    <property type="entry name" value="BUTYPHLNCDUF"/>
</dbReference>
<dbReference type="SMART" id="SM00589">
    <property type="entry name" value="PRY"/>
    <property type="match status" value="1"/>
</dbReference>
<feature type="domain" description="B box-type" evidence="9">
    <location>
        <begin position="143"/>
        <end position="183"/>
    </location>
</feature>
<dbReference type="Gene3D" id="2.60.120.920">
    <property type="match status" value="1"/>
</dbReference>
<dbReference type="Gene3D" id="4.10.830.40">
    <property type="match status" value="1"/>
</dbReference>
<dbReference type="Pfam" id="PF00643">
    <property type="entry name" value="zf-B_box"/>
    <property type="match status" value="1"/>
</dbReference>
<dbReference type="PROSITE" id="PS50089">
    <property type="entry name" value="ZF_RING_2"/>
    <property type="match status" value="1"/>
</dbReference>
<evidence type="ECO:0000259" key="8">
    <source>
        <dbReference type="PROSITE" id="PS50089"/>
    </source>
</evidence>
<dbReference type="Proteomes" id="UP000694546">
    <property type="component" value="Chromosome 3"/>
</dbReference>
<dbReference type="OMA" id="ANISWPE"/>
<dbReference type="InterPro" id="IPR000315">
    <property type="entry name" value="Znf_B-box"/>
</dbReference>
<dbReference type="InterPro" id="IPR027370">
    <property type="entry name" value="Znf-RING_euk"/>
</dbReference>
<evidence type="ECO:0000256" key="3">
    <source>
        <dbReference type="ARBA" id="ARBA00022771"/>
    </source>
</evidence>
<keyword evidence="1" id="KW-0399">Innate immunity</keyword>
<keyword evidence="5" id="KW-0391">Immunity</keyword>
<dbReference type="SMART" id="SM00449">
    <property type="entry name" value="SPRY"/>
    <property type="match status" value="1"/>
</dbReference>
<dbReference type="GeneTree" id="ENSGT01040000240400"/>
<dbReference type="Ensembl" id="ENSGMOT00000029696.1">
    <property type="protein sequence ID" value="ENSGMOP00000059323.1"/>
    <property type="gene ID" value="ENSGMOG00000034571.1"/>
</dbReference>
<dbReference type="InterPro" id="IPR043136">
    <property type="entry name" value="B30.2/SPRY_sf"/>
</dbReference>
<keyword evidence="3 6" id="KW-0863">Zinc-finger</keyword>
<dbReference type="Pfam" id="PF13445">
    <property type="entry name" value="zf-RING_UBOX"/>
    <property type="match status" value="1"/>
</dbReference>
<dbReference type="InterPro" id="IPR006574">
    <property type="entry name" value="PRY"/>
</dbReference>
<feature type="domain" description="B30.2/SPRY" evidence="10">
    <location>
        <begin position="343"/>
        <end position="538"/>
    </location>
</feature>
<keyword evidence="2" id="KW-0479">Metal-binding</keyword>
<dbReference type="SMART" id="SM00184">
    <property type="entry name" value="RING"/>
    <property type="match status" value="1"/>
</dbReference>
<dbReference type="SMART" id="SM00336">
    <property type="entry name" value="BBOX"/>
    <property type="match status" value="1"/>
</dbReference>
<dbReference type="InterPro" id="IPR058030">
    <property type="entry name" value="TRIM8/14/16/25/29/45/65_CC"/>
</dbReference>
<evidence type="ECO:0000313" key="12">
    <source>
        <dbReference type="Proteomes" id="UP000694546"/>
    </source>
</evidence>
<dbReference type="CDD" id="cd19802">
    <property type="entry name" value="Bbox1_TRIM8-like"/>
    <property type="match status" value="1"/>
</dbReference>
<dbReference type="Gene3D" id="3.30.160.60">
    <property type="entry name" value="Classic Zinc Finger"/>
    <property type="match status" value="1"/>
</dbReference>
<dbReference type="SUPFAM" id="SSF57850">
    <property type="entry name" value="RING/U-box"/>
    <property type="match status" value="1"/>
</dbReference>
<dbReference type="InterPro" id="IPR001870">
    <property type="entry name" value="B30.2/SPRY"/>
</dbReference>
<evidence type="ECO:0000256" key="5">
    <source>
        <dbReference type="ARBA" id="ARBA00022859"/>
    </source>
</evidence>
<dbReference type="GO" id="GO:0045087">
    <property type="term" value="P:innate immune response"/>
    <property type="evidence" value="ECO:0007669"/>
    <property type="project" value="UniProtKB-KW"/>
</dbReference>
<evidence type="ECO:0000259" key="10">
    <source>
        <dbReference type="PROSITE" id="PS50188"/>
    </source>
</evidence>
<dbReference type="Pfam" id="PF25600">
    <property type="entry name" value="TRIM_CC"/>
    <property type="match status" value="1"/>
</dbReference>
<reference evidence="11" key="1">
    <citation type="submission" date="2025-08" db="UniProtKB">
        <authorList>
            <consortium name="Ensembl"/>
        </authorList>
    </citation>
    <scope>IDENTIFICATION</scope>
</reference>
<dbReference type="InterPro" id="IPR013320">
    <property type="entry name" value="ConA-like_dom_sf"/>
</dbReference>
<dbReference type="PANTHER" id="PTHR25465">
    <property type="entry name" value="B-BOX DOMAIN CONTAINING"/>
    <property type="match status" value="1"/>
</dbReference>
<evidence type="ECO:0000256" key="6">
    <source>
        <dbReference type="PROSITE-ProRule" id="PRU00024"/>
    </source>
</evidence>
<dbReference type="Gene3D" id="3.30.40.10">
    <property type="entry name" value="Zinc/RING finger domain, C3HC4 (zinc finger)"/>
    <property type="match status" value="1"/>
</dbReference>
<sequence>MACANISWPEEDFVCSICLDVFYRPVSTPCGHNFCRTCIEMFWEKQVQFKCPVCNKLFCTRPDLRINYLLTELSAQMRTCAQAKEQPCVQPSEVPCDVCTGTQLMAVKSCLVCLISYCHTHLEPHQRVTGLKRHQLVNPMHCLQDRICMKHDRLLELYCKTDQVCVCQFCTEGDHKNHPVAPLKEEYDVQMAKLKTMESEVKQMIQERQRKIREIKDIVNFSKEDAEREIADGARVLHSLMLYIEKYRDDFNQIVKYKLASTVRRAEGLVKELEQEIGDLNNRSSEVSQLSHIEDHLHFFQTFRSQKKPPHTRDWTKVEVRPQQFVGTLRRSLDQLEEPLNMELKRLCDAVELERVQQYEVNVTLDPETAHPKLVLSEDGKQVHDGGVRKEVRDNPKRFTHYLNVLTRQSFSGRFYFEVQVTGKNAWCLGIARGSGNKKGGTTLLPEHGYWTIDFKKDRLIFNAKPVVCLPLRAELQKVGVFVDYDEGLVSFYDVGARVHLYSGTGFTFSEPIYPVLCPCLHDGGRNSAPMIISQVNS</sequence>
<dbReference type="PROSITE" id="PS00518">
    <property type="entry name" value="ZF_RING_1"/>
    <property type="match status" value="1"/>
</dbReference>
<evidence type="ECO:0000256" key="1">
    <source>
        <dbReference type="ARBA" id="ARBA00022588"/>
    </source>
</evidence>
<feature type="coiled-coil region" evidence="7">
    <location>
        <begin position="187"/>
        <end position="214"/>
    </location>
</feature>
<dbReference type="PANTHER" id="PTHR25465:SF32">
    <property type="entry name" value="BLOODTHIRSTY-RELATED GENE FAMILY, MEMBER 16 ISOFORM X1-RELATED"/>
    <property type="match status" value="1"/>
</dbReference>
<dbReference type="InterPro" id="IPR017907">
    <property type="entry name" value="Znf_RING_CS"/>
</dbReference>
<name>A0A8C5CBS9_GADMO</name>
<dbReference type="AlphaFoldDB" id="A0A8C5CBS9"/>
<dbReference type="SUPFAM" id="SSF57845">
    <property type="entry name" value="B-box zinc-binding domain"/>
    <property type="match status" value="1"/>
</dbReference>
<dbReference type="SUPFAM" id="SSF49899">
    <property type="entry name" value="Concanavalin A-like lectins/glucanases"/>
    <property type="match status" value="1"/>
</dbReference>
<evidence type="ECO:0000256" key="4">
    <source>
        <dbReference type="ARBA" id="ARBA00022833"/>
    </source>
</evidence>
<evidence type="ECO:0000256" key="7">
    <source>
        <dbReference type="SAM" id="Coils"/>
    </source>
</evidence>
<evidence type="ECO:0000313" key="11">
    <source>
        <dbReference type="Ensembl" id="ENSGMOP00000059323.1"/>
    </source>
</evidence>
<dbReference type="PROSITE" id="PS50119">
    <property type="entry name" value="ZF_BBOX"/>
    <property type="match status" value="1"/>
</dbReference>
<feature type="domain" description="RING-type" evidence="8">
    <location>
        <begin position="15"/>
        <end position="55"/>
    </location>
</feature>
<dbReference type="InterPro" id="IPR001841">
    <property type="entry name" value="Znf_RING"/>
</dbReference>
<dbReference type="Pfam" id="PF00622">
    <property type="entry name" value="SPRY"/>
    <property type="match status" value="1"/>
</dbReference>
<dbReference type="CDD" id="cd13733">
    <property type="entry name" value="SPRY_PRY_C-I_1"/>
    <property type="match status" value="1"/>
</dbReference>
<keyword evidence="4" id="KW-0862">Zinc</keyword>
<dbReference type="CDD" id="cd19769">
    <property type="entry name" value="Bbox2_TRIM16-like"/>
    <property type="match status" value="1"/>
</dbReference>
<dbReference type="InterPro" id="IPR051051">
    <property type="entry name" value="E3_ubiq-ligase_TRIM/RNF"/>
</dbReference>
<evidence type="ECO:0000259" key="9">
    <source>
        <dbReference type="PROSITE" id="PS50119"/>
    </source>
</evidence>
<evidence type="ECO:0008006" key="13">
    <source>
        <dbReference type="Google" id="ProtNLM"/>
    </source>
</evidence>
<keyword evidence="12" id="KW-1185">Reference proteome</keyword>
<keyword evidence="7" id="KW-0175">Coiled coil</keyword>